<name>A0A0S4JHF5_BODSA</name>
<accession>A0A0S4JHF5</accession>
<sequence length="718" mass="81133">MKDLTRSLVSRAKVHKGMVMSAAASLQWSAGKWFGLQRGQLLATASSIVYGATTQNNTATIVHNGKVATYRDPSTWPKYWNARDIEAFLTPIISNSAPKYETLAMLHSSGQTDMLTTLVCAYTTPPASPEVDMNEYLAQRLNNADSAEMHLWERTEQLIKLTKALSPHPGSNKCQIVFSSSPRGSGKSQMIKWFVSNKREDGMKHGRVIVLCCDKERQSHLARMIAGSVDITTFLTEQALCDLVRAHVQSVTGNPQDPRHYLTPHLAYATWISETARHFKIPEGQKEMEPLIILDTCDLLSQHQHQSLVHKSTGKPYTLLETLCRSVPPPYGIFVVGGHAHIEMSDPAYLATANVTDIGPFLPLSEEGALNALTKSWKHTNVCPTAARFLHYMTDGAVRLLRAAQWNDETAEQTCLASHPPNLTSPPPPEWAVPLLLRSCREVARHQYPVHDRTYPYWYTCALAASTKARVRGGDCIAINPAWRTKFNSQQWSYHTAMAQSMGTYDPVTGRFMVPPITFVDAELPNTPIMPSQLYPFLDPNIVKNFNYQRLDTAGREALFDKPFLYAVYARYLLVRWAIYAMDPCNNSDWVSLGKVFEGAVHPDQVQVLERFELNLSHGVREDGGRTGYDYIAENSLTFMGPHGSFLWCRETSKRNEPFAVPLRLWDRDTTQQHPHNRMRSSVLTLFVNRGRWRSTVDERNMMIDATEMSNLFWYAHR</sequence>
<dbReference type="Gene3D" id="3.40.50.300">
    <property type="entry name" value="P-loop containing nucleotide triphosphate hydrolases"/>
    <property type="match status" value="1"/>
</dbReference>
<protein>
    <submittedName>
        <fullName evidence="1">Bodo-specific multi-copy gene family, putative</fullName>
    </submittedName>
</protein>
<gene>
    <name evidence="1" type="ORF">BSAL_20750</name>
</gene>
<dbReference type="VEuPathDB" id="TriTrypDB:BSAL_20750"/>
<dbReference type="EMBL" id="CYKH01001730">
    <property type="protein sequence ID" value="CUG89375.1"/>
    <property type="molecule type" value="Genomic_DNA"/>
</dbReference>
<evidence type="ECO:0000313" key="2">
    <source>
        <dbReference type="Proteomes" id="UP000051952"/>
    </source>
</evidence>
<dbReference type="Proteomes" id="UP000051952">
    <property type="component" value="Unassembled WGS sequence"/>
</dbReference>
<reference evidence="2" key="1">
    <citation type="submission" date="2015-09" db="EMBL/GenBank/DDBJ databases">
        <authorList>
            <consortium name="Pathogen Informatics"/>
        </authorList>
    </citation>
    <scope>NUCLEOTIDE SEQUENCE [LARGE SCALE GENOMIC DNA]</scope>
    <source>
        <strain evidence="2">Lake Konstanz</strain>
    </source>
</reference>
<dbReference type="AlphaFoldDB" id="A0A0S4JHF5"/>
<dbReference type="InterPro" id="IPR027417">
    <property type="entry name" value="P-loop_NTPase"/>
</dbReference>
<organism evidence="1 2">
    <name type="scientific">Bodo saltans</name>
    <name type="common">Flagellated protozoan</name>
    <dbReference type="NCBI Taxonomy" id="75058"/>
    <lineage>
        <taxon>Eukaryota</taxon>
        <taxon>Discoba</taxon>
        <taxon>Euglenozoa</taxon>
        <taxon>Kinetoplastea</taxon>
        <taxon>Metakinetoplastina</taxon>
        <taxon>Eubodonida</taxon>
        <taxon>Bodonidae</taxon>
        <taxon>Bodo</taxon>
    </lineage>
</organism>
<evidence type="ECO:0000313" key="1">
    <source>
        <dbReference type="EMBL" id="CUG89375.1"/>
    </source>
</evidence>
<keyword evidence="2" id="KW-1185">Reference proteome</keyword>
<proteinExistence type="predicted"/>